<proteinExistence type="predicted"/>
<gene>
    <name evidence="2" type="ORF">LN051_10045</name>
</gene>
<accession>A0ABY3PC81</accession>
<sequence>MNKDKLIELIEAELIKADAAANDTDFDKHMYAIHTLTSLYIEATPSKVSKPSSPSTMYAQQPSVGSKVTTQGVTDEEIRLMGGKVSVSKSNDVSAPSHQRMKTDDEIGNGESIFDF</sequence>
<evidence type="ECO:0000313" key="2">
    <source>
        <dbReference type="EMBL" id="UEX89886.1"/>
    </source>
</evidence>
<protein>
    <submittedName>
        <fullName evidence="2">YwdI family protein</fullName>
    </submittedName>
</protein>
<dbReference type="Proteomes" id="UP001197626">
    <property type="component" value="Chromosome"/>
</dbReference>
<feature type="compositionally biased region" description="Polar residues" evidence="1">
    <location>
        <begin position="87"/>
        <end position="97"/>
    </location>
</feature>
<dbReference type="RefSeq" id="WP_229292391.1">
    <property type="nucleotide sequence ID" value="NZ_CP086654.1"/>
</dbReference>
<feature type="compositionally biased region" description="Polar residues" evidence="1">
    <location>
        <begin position="56"/>
        <end position="71"/>
    </location>
</feature>
<feature type="compositionally biased region" description="Low complexity" evidence="1">
    <location>
        <begin position="46"/>
        <end position="55"/>
    </location>
</feature>
<dbReference type="Pfam" id="PF17261">
    <property type="entry name" value="DUF5327"/>
    <property type="match status" value="1"/>
</dbReference>
<dbReference type="InterPro" id="IPR035218">
    <property type="entry name" value="DUF5327"/>
</dbReference>
<reference evidence="2 3" key="1">
    <citation type="journal article" date="2022" name="Pathogens">
        <title>Staphylococcus ratti sp. nov. Isolated from a Lab Rat.</title>
        <authorList>
            <person name="Kovarovic V."/>
            <person name="Sedlacek I."/>
            <person name="Petras P."/>
            <person name="Kralova S."/>
            <person name="Maslanova I."/>
            <person name="Svec P."/>
            <person name="Neumann-Schaal M."/>
            <person name="Botka T."/>
            <person name="Gelbicova T."/>
            <person name="Stankova E."/>
            <person name="Doskar J."/>
            <person name="Pantucek R."/>
        </authorList>
    </citation>
    <scope>NUCLEOTIDE SEQUENCE [LARGE SCALE GENOMIC DNA]</scope>
    <source>
        <strain evidence="2 3">CCM 9025</strain>
    </source>
</reference>
<dbReference type="EMBL" id="CP086654">
    <property type="protein sequence ID" value="UEX89886.1"/>
    <property type="molecule type" value="Genomic_DNA"/>
</dbReference>
<name>A0ABY3PC81_9STAP</name>
<feature type="region of interest" description="Disordered" evidence="1">
    <location>
        <begin position="84"/>
        <end position="116"/>
    </location>
</feature>
<organism evidence="2 3">
    <name type="scientific">Staphylococcus ratti</name>
    <dbReference type="NCBI Taxonomy" id="2892440"/>
    <lineage>
        <taxon>Bacteria</taxon>
        <taxon>Bacillati</taxon>
        <taxon>Bacillota</taxon>
        <taxon>Bacilli</taxon>
        <taxon>Bacillales</taxon>
        <taxon>Staphylococcaceae</taxon>
        <taxon>Staphylococcus</taxon>
    </lineage>
</organism>
<evidence type="ECO:0000313" key="3">
    <source>
        <dbReference type="Proteomes" id="UP001197626"/>
    </source>
</evidence>
<evidence type="ECO:0000256" key="1">
    <source>
        <dbReference type="SAM" id="MobiDB-lite"/>
    </source>
</evidence>
<keyword evidence="3" id="KW-1185">Reference proteome</keyword>
<feature type="region of interest" description="Disordered" evidence="1">
    <location>
        <begin position="46"/>
        <end position="71"/>
    </location>
</feature>